<comment type="caution">
    <text evidence="1">The sequence shown here is derived from an EMBL/GenBank/DDBJ whole genome shotgun (WGS) entry which is preliminary data.</text>
</comment>
<reference evidence="1 2" key="1">
    <citation type="submission" date="2022-01" db="EMBL/GenBank/DDBJ databases">
        <authorList>
            <person name="Xiong W."/>
            <person name="Schranz E."/>
        </authorList>
    </citation>
    <scope>NUCLEOTIDE SEQUENCE [LARGE SCALE GENOMIC DNA]</scope>
</reference>
<dbReference type="Proteomes" id="UP001157418">
    <property type="component" value="Unassembled WGS sequence"/>
</dbReference>
<dbReference type="EMBL" id="CAKMRJ010005634">
    <property type="protein sequence ID" value="CAH1449411.1"/>
    <property type="molecule type" value="Genomic_DNA"/>
</dbReference>
<gene>
    <name evidence="1" type="ORF">LVIROSA_LOCUS34896</name>
</gene>
<evidence type="ECO:0000313" key="1">
    <source>
        <dbReference type="EMBL" id="CAH1449411.1"/>
    </source>
</evidence>
<sequence>MDCRFADSSFLFMAPNEIEFMDIDLCHCIHLAYHNEAIVLYDRTTLHGHTKEAKELWKHAANNYEIAALNYGGLALLYGFAKVWRRSCLMNDYLLKGKT</sequence>
<organism evidence="1 2">
    <name type="scientific">Lactuca virosa</name>
    <dbReference type="NCBI Taxonomy" id="75947"/>
    <lineage>
        <taxon>Eukaryota</taxon>
        <taxon>Viridiplantae</taxon>
        <taxon>Streptophyta</taxon>
        <taxon>Embryophyta</taxon>
        <taxon>Tracheophyta</taxon>
        <taxon>Spermatophyta</taxon>
        <taxon>Magnoliopsida</taxon>
        <taxon>eudicotyledons</taxon>
        <taxon>Gunneridae</taxon>
        <taxon>Pentapetalae</taxon>
        <taxon>asterids</taxon>
        <taxon>campanulids</taxon>
        <taxon>Asterales</taxon>
        <taxon>Asteraceae</taxon>
        <taxon>Cichorioideae</taxon>
        <taxon>Cichorieae</taxon>
        <taxon>Lactucinae</taxon>
        <taxon>Lactuca</taxon>
    </lineage>
</organism>
<proteinExistence type="predicted"/>
<keyword evidence="2" id="KW-1185">Reference proteome</keyword>
<protein>
    <submittedName>
        <fullName evidence="1">Uncharacterized protein</fullName>
    </submittedName>
</protein>
<dbReference type="AlphaFoldDB" id="A0AAU9PGJ3"/>
<name>A0AAU9PGJ3_9ASTR</name>
<evidence type="ECO:0000313" key="2">
    <source>
        <dbReference type="Proteomes" id="UP001157418"/>
    </source>
</evidence>
<accession>A0AAU9PGJ3</accession>